<evidence type="ECO:0000259" key="1">
    <source>
        <dbReference type="Pfam" id="PF01869"/>
    </source>
</evidence>
<keyword evidence="3" id="KW-1185">Reference proteome</keyword>
<proteinExistence type="predicted"/>
<evidence type="ECO:0000313" key="3">
    <source>
        <dbReference type="Proteomes" id="UP000236151"/>
    </source>
</evidence>
<protein>
    <submittedName>
        <fullName evidence="2">ATPase</fullName>
    </submittedName>
</protein>
<organism evidence="2 3">
    <name type="scientific">Clostridium thermosuccinogenes</name>
    <dbReference type="NCBI Taxonomy" id="84032"/>
    <lineage>
        <taxon>Bacteria</taxon>
        <taxon>Bacillati</taxon>
        <taxon>Bacillota</taxon>
        <taxon>Clostridia</taxon>
        <taxon>Eubacteriales</taxon>
        <taxon>Clostridiaceae</taxon>
        <taxon>Clostridium</taxon>
    </lineage>
</organism>
<dbReference type="Proteomes" id="UP000236151">
    <property type="component" value="Unassembled WGS sequence"/>
</dbReference>
<dbReference type="PANTHER" id="PTHR43190:SF3">
    <property type="entry name" value="N-ACETYL-D-GLUCOSAMINE KINASE"/>
    <property type="match status" value="1"/>
</dbReference>
<dbReference type="InterPro" id="IPR002731">
    <property type="entry name" value="ATPase_BadF"/>
</dbReference>
<accession>A0A2K2FCZ7</accession>
<dbReference type="KEGG" id="cthd:CDO33_11765"/>
<reference evidence="3" key="1">
    <citation type="submission" date="2017-06" db="EMBL/GenBank/DDBJ databases">
        <title>Investigating the central metabolism of Clostridium thermosuccinogenes.</title>
        <authorList>
            <person name="Koendjbiharie J.G."/>
            <person name="Van Kranenburg R."/>
            <person name="Vriesendorp B."/>
        </authorList>
    </citation>
    <scope>NUCLEOTIDE SEQUENCE [LARGE SCALE GENOMIC DNA]</scope>
    <source>
        <strain evidence="3">DSM 5806</strain>
    </source>
</reference>
<dbReference type="Pfam" id="PF01869">
    <property type="entry name" value="BcrAD_BadFG"/>
    <property type="match status" value="1"/>
</dbReference>
<dbReference type="AlphaFoldDB" id="A0A2K2FCZ7"/>
<evidence type="ECO:0000313" key="2">
    <source>
        <dbReference type="EMBL" id="PNT98458.1"/>
    </source>
</evidence>
<dbReference type="RefSeq" id="WP_103081780.1">
    <property type="nucleotide sequence ID" value="NZ_CP021850.1"/>
</dbReference>
<dbReference type="Gene3D" id="3.30.420.40">
    <property type="match status" value="2"/>
</dbReference>
<dbReference type="OrthoDB" id="9772633at2"/>
<sequence length="304" mass="32121">MDGYVLGIDGGGTKTTVCAANLQGNILTVFKTGAININGESAENVRKNLHGIFSEASLKVGALSFIKSVCIGAAGISNADARLFLENTVRETGYAGKLIIAGDHQTALYGALGSPEGIILIAGTGSICYGRNNSGKEHRTGGYGYLIDDEGSGYAIGRDILKAMVRSHDGREDKTILTSMVFEQLGVSTIEEVIGFLYHKNTNKRDVAALAPILTRALAEGDEAAQKIALKCCDELVKLVSPVVERLGLEDCSLAMAGSILQKDEFIGKGFIDAIQQKHPRVVCVTPKNDAAYGAVLMALRNGL</sequence>
<gene>
    <name evidence="2" type="ORF">CDQ84_10930</name>
</gene>
<dbReference type="EMBL" id="NIOJ01000027">
    <property type="protein sequence ID" value="PNT98458.1"/>
    <property type="molecule type" value="Genomic_DNA"/>
</dbReference>
<feature type="domain" description="ATPase BadF/BadG/BcrA/BcrD type" evidence="1">
    <location>
        <begin position="6"/>
        <end position="299"/>
    </location>
</feature>
<dbReference type="CDD" id="cd24007">
    <property type="entry name" value="ASKHA_NBD_eukNAGK-like"/>
    <property type="match status" value="1"/>
</dbReference>
<dbReference type="PANTHER" id="PTHR43190">
    <property type="entry name" value="N-ACETYL-D-GLUCOSAMINE KINASE"/>
    <property type="match status" value="1"/>
</dbReference>
<comment type="caution">
    <text evidence="2">The sequence shown here is derived from an EMBL/GenBank/DDBJ whole genome shotgun (WGS) entry which is preliminary data.</text>
</comment>
<dbReference type="SUPFAM" id="SSF53067">
    <property type="entry name" value="Actin-like ATPase domain"/>
    <property type="match status" value="2"/>
</dbReference>
<dbReference type="InterPro" id="IPR043129">
    <property type="entry name" value="ATPase_NBD"/>
</dbReference>
<dbReference type="InterPro" id="IPR052519">
    <property type="entry name" value="Euk-type_GlcNAc_Kinase"/>
</dbReference>
<name>A0A2K2FCZ7_9CLOT</name>